<dbReference type="GO" id="GO:0051751">
    <property type="term" value="F:alpha-1,4-mannosyltransferase activity"/>
    <property type="evidence" value="ECO:0007669"/>
    <property type="project" value="InterPro"/>
</dbReference>
<evidence type="ECO:0000313" key="12">
    <source>
        <dbReference type="EMBL" id="CAD8928905.1"/>
    </source>
</evidence>
<dbReference type="GO" id="GO:1990529">
    <property type="term" value="C:glycosylphosphatidylinositol-mannosyltransferase I complex"/>
    <property type="evidence" value="ECO:0007669"/>
    <property type="project" value="TreeGrafter"/>
</dbReference>
<keyword evidence="9 11" id="KW-1133">Transmembrane helix</keyword>
<evidence type="ECO:0000256" key="8">
    <source>
        <dbReference type="ARBA" id="ARBA00022824"/>
    </source>
</evidence>
<dbReference type="EC" id="2.4.1.-" evidence="11"/>
<comment type="similarity">
    <text evidence="3 11">Belongs to the PIGM family.</text>
</comment>
<evidence type="ECO:0000256" key="7">
    <source>
        <dbReference type="ARBA" id="ARBA00022692"/>
    </source>
</evidence>
<gene>
    <name evidence="12" type="ORF">POKL1161_LOCUS1258</name>
</gene>
<feature type="transmembrane region" description="Helical" evidence="11">
    <location>
        <begin position="99"/>
        <end position="120"/>
    </location>
</feature>
<comment type="caution">
    <text evidence="11">Lacks conserved residue(s) required for the propagation of feature annotation.</text>
</comment>
<accession>A0A7S1CUN0</accession>
<keyword evidence="10 11" id="KW-0472">Membrane</keyword>
<comment type="subcellular location">
    <subcellularLocation>
        <location evidence="1 11">Endoplasmic reticulum membrane</location>
        <topology evidence="1 11">Multi-pass membrane protein</topology>
    </subcellularLocation>
</comment>
<comment type="function">
    <text evidence="11">Catalytic subunit of the glycosylphosphatidylinositol-mannosyltransferase I complex which catalyzes the transfer of the first mannose, via an alpha-1,4 bond from a dolichol-phosphate-mannose (Dol-P-Man) to the glucosaminyl acyl phosphatidylinositol (GlcN-(acyl)PI) intermediate to generate alpha-D-Man-(1-&gt;4)-alpha-D-GlcN-(1-&gt;6)-(1-radyl,2-acyl-sn-glycero-3-phospho)-2-acyl-inositol and participates in the sixth step of the glycosylphosphatidylinositol-anchor biosynthesis.</text>
</comment>
<dbReference type="AlphaFoldDB" id="A0A7S1CUN0"/>
<evidence type="ECO:0000256" key="1">
    <source>
        <dbReference type="ARBA" id="ARBA00004477"/>
    </source>
</evidence>
<keyword evidence="6 11" id="KW-0808">Transferase</keyword>
<evidence type="ECO:0000256" key="11">
    <source>
        <dbReference type="RuleBase" id="RU365064"/>
    </source>
</evidence>
<evidence type="ECO:0000256" key="9">
    <source>
        <dbReference type="ARBA" id="ARBA00022989"/>
    </source>
</evidence>
<dbReference type="InterPro" id="IPR007704">
    <property type="entry name" value="PIG-M"/>
</dbReference>
<name>A0A7S1CUN0_9CHLO</name>
<keyword evidence="5 11" id="KW-0328">Glycosyltransferase</keyword>
<keyword evidence="8 11" id="KW-0256">Endoplasmic reticulum</keyword>
<keyword evidence="4 11" id="KW-0337">GPI-anchor biosynthesis</keyword>
<feature type="transmembrane region" description="Helical" evidence="11">
    <location>
        <begin position="38"/>
        <end position="56"/>
    </location>
</feature>
<evidence type="ECO:0000256" key="5">
    <source>
        <dbReference type="ARBA" id="ARBA00022676"/>
    </source>
</evidence>
<feature type="transmembrane region" description="Helical" evidence="11">
    <location>
        <begin position="68"/>
        <end position="87"/>
    </location>
</feature>
<reference evidence="12" key="1">
    <citation type="submission" date="2021-01" db="EMBL/GenBank/DDBJ databases">
        <authorList>
            <person name="Corre E."/>
            <person name="Pelletier E."/>
            <person name="Niang G."/>
            <person name="Scheremetjew M."/>
            <person name="Finn R."/>
            <person name="Kale V."/>
            <person name="Holt S."/>
            <person name="Cochrane G."/>
            <person name="Meng A."/>
            <person name="Brown T."/>
            <person name="Cohen L."/>
        </authorList>
    </citation>
    <scope>NUCLEOTIDE SEQUENCE</scope>
    <source>
        <strain evidence="12">CCMP2329</strain>
    </source>
</reference>
<evidence type="ECO:0000256" key="2">
    <source>
        <dbReference type="ARBA" id="ARBA00004687"/>
    </source>
</evidence>
<evidence type="ECO:0000256" key="6">
    <source>
        <dbReference type="ARBA" id="ARBA00022679"/>
    </source>
</evidence>
<dbReference type="UniPathway" id="UPA00196"/>
<evidence type="ECO:0000256" key="10">
    <source>
        <dbReference type="ARBA" id="ARBA00023136"/>
    </source>
</evidence>
<dbReference type="PANTHER" id="PTHR12886">
    <property type="entry name" value="PIG-M MANNOSYLTRANSFERASE"/>
    <property type="match status" value="1"/>
</dbReference>
<protein>
    <recommendedName>
        <fullName evidence="11">GPI mannosyltransferase 1</fullName>
        <ecNumber evidence="11">2.4.1.-</ecNumber>
    </recommendedName>
    <alternativeName>
        <fullName evidence="11">GPI mannosyltransferase I</fullName>
    </alternativeName>
</protein>
<dbReference type="GO" id="GO:0006506">
    <property type="term" value="P:GPI anchor biosynthetic process"/>
    <property type="evidence" value="ECO:0007669"/>
    <property type="project" value="UniProtKB-UniPathway"/>
</dbReference>
<dbReference type="Pfam" id="PF05007">
    <property type="entry name" value="Mannosyl_trans"/>
    <property type="match status" value="1"/>
</dbReference>
<keyword evidence="7 11" id="KW-0812">Transmembrane</keyword>
<evidence type="ECO:0000256" key="3">
    <source>
        <dbReference type="ARBA" id="ARBA00011071"/>
    </source>
</evidence>
<dbReference type="GO" id="GO:0004376">
    <property type="term" value="F:GPI mannosyltransferase activity"/>
    <property type="evidence" value="ECO:0007669"/>
    <property type="project" value="InterPro"/>
</dbReference>
<comment type="pathway">
    <text evidence="2 11">Glycolipid biosynthesis; glycosylphosphatidylinositol-anchor biosynthesis.</text>
</comment>
<evidence type="ECO:0000256" key="4">
    <source>
        <dbReference type="ARBA" id="ARBA00022502"/>
    </source>
</evidence>
<organism evidence="12">
    <name type="scientific">Picochlorum oklahomense</name>
    <dbReference type="NCBI Taxonomy" id="249345"/>
    <lineage>
        <taxon>Eukaryota</taxon>
        <taxon>Viridiplantae</taxon>
        <taxon>Chlorophyta</taxon>
        <taxon>core chlorophytes</taxon>
        <taxon>Trebouxiophyceae</taxon>
        <taxon>Trebouxiophyceae incertae sedis</taxon>
        <taxon>Picochlorum</taxon>
    </lineage>
</organism>
<proteinExistence type="inferred from homology"/>
<dbReference type="EMBL" id="HBFV01001853">
    <property type="protein sequence ID" value="CAD8928905.1"/>
    <property type="molecule type" value="Transcribed_RNA"/>
</dbReference>
<sequence>MAGVAMQLFISHRVASTDVAMAFMIQSMAFVCFNKVSTAQYFVWYLSWVPLVLPQLVKHSGRQENKGLITAAIAWPFGLAHWLAWAYLLEFQGYPVHLFVWGAGIVFFAINVWCITCLLVRVSSS</sequence>
<dbReference type="PANTHER" id="PTHR12886:SF0">
    <property type="entry name" value="GPI MANNOSYLTRANSFERASE 1"/>
    <property type="match status" value="1"/>
</dbReference>
<dbReference type="GO" id="GO:0005789">
    <property type="term" value="C:endoplasmic reticulum membrane"/>
    <property type="evidence" value="ECO:0007669"/>
    <property type="project" value="UniProtKB-SubCell"/>
</dbReference>